<dbReference type="CDD" id="cd14014">
    <property type="entry name" value="STKc_PknB_like"/>
    <property type="match status" value="1"/>
</dbReference>
<evidence type="ECO:0000313" key="5">
    <source>
        <dbReference type="Proteomes" id="UP000028547"/>
    </source>
</evidence>
<reference evidence="4 5" key="1">
    <citation type="submission" date="2014-07" db="EMBL/GenBank/DDBJ databases">
        <title>Draft Genome Sequence of Gephyronic Acid Producer, Cystobacter violaceus Strain Cb vi76.</title>
        <authorList>
            <person name="Stevens D.C."/>
            <person name="Young J."/>
            <person name="Carmichael R."/>
            <person name="Tan J."/>
            <person name="Taylor R.E."/>
        </authorList>
    </citation>
    <scope>NUCLEOTIDE SEQUENCE [LARGE SCALE GENOMIC DNA]</scope>
    <source>
        <strain evidence="4 5">Cb vi76</strain>
    </source>
</reference>
<dbReference type="InterPro" id="IPR053159">
    <property type="entry name" value="Hybrid_Histidine_Kinase"/>
</dbReference>
<dbReference type="PANTHER" id="PTHR43642">
    <property type="entry name" value="HYBRID SIGNAL TRANSDUCTION HISTIDINE KINASE G"/>
    <property type="match status" value="1"/>
</dbReference>
<dbReference type="SUPFAM" id="SSF55874">
    <property type="entry name" value="ATPase domain of HSP90 chaperone/DNA topoisomerase II/histidine kinase"/>
    <property type="match status" value="1"/>
</dbReference>
<dbReference type="InterPro" id="IPR005467">
    <property type="entry name" value="His_kinase_dom"/>
</dbReference>
<dbReference type="EMBL" id="JPMI01000178">
    <property type="protein sequence ID" value="KFA90733.1"/>
    <property type="molecule type" value="Genomic_DNA"/>
</dbReference>
<dbReference type="InterPro" id="IPR029016">
    <property type="entry name" value="GAF-like_dom_sf"/>
</dbReference>
<evidence type="ECO:0000313" key="4">
    <source>
        <dbReference type="EMBL" id="KFA90733.1"/>
    </source>
</evidence>
<dbReference type="InterPro" id="IPR003594">
    <property type="entry name" value="HATPase_dom"/>
</dbReference>
<protein>
    <submittedName>
        <fullName evidence="4">Histidine kinase</fullName>
    </submittedName>
</protein>
<dbReference type="Gene3D" id="3.30.565.10">
    <property type="entry name" value="Histidine kinase-like ATPase, C-terminal domain"/>
    <property type="match status" value="1"/>
</dbReference>
<dbReference type="PANTHER" id="PTHR43642:SF1">
    <property type="entry name" value="HYBRID SIGNAL TRANSDUCTION HISTIDINE KINASE G"/>
    <property type="match status" value="1"/>
</dbReference>
<dbReference type="RefSeq" id="WP_043401349.1">
    <property type="nucleotide sequence ID" value="NZ_JPMI01000178.1"/>
</dbReference>
<dbReference type="InterPro" id="IPR003018">
    <property type="entry name" value="GAF"/>
</dbReference>
<proteinExistence type="predicted"/>
<dbReference type="SMART" id="SM00220">
    <property type="entry name" value="S_TKc"/>
    <property type="match status" value="1"/>
</dbReference>
<dbReference type="Gene3D" id="1.10.287.130">
    <property type="match status" value="1"/>
</dbReference>
<dbReference type="Gene3D" id="3.30.450.40">
    <property type="match status" value="1"/>
</dbReference>
<feature type="domain" description="Histidine kinase" evidence="3">
    <location>
        <begin position="1566"/>
        <end position="1772"/>
    </location>
</feature>
<sequence length="1772" mass="197212">MMNIPGHTLLEPLRATSANLLFHAVCGTDERRVIIKTPLQPLPGPREWERYRREHGILQRLRDVGGVPRVHTCEFVQDRPLLLLEEVEGEPLSRRVGQRLEITRFLSLAISLASTLGEIHRRGVIHKDLKPSNLILTPEGEGRIIDFGSATLQRVEHVDSGLPHAIEGTLAYMSPEQTGRMNRAVDYRTDFYSLGVTFYELLTGALPFQAQDALGWCHAHLALRARPPHELLESVPPSLSAIVMKLLAKVAEERYQGADGLKADLERCRERLLRGERDAFPLGEHDFPHHFQMPQRLYGREAAVATLFERFARTARGGRPELVLVSGYSGIGKSAVVHELHRPVVERRGFFLRGKFDQFQRDIPYAMLAQTVRGLVQQLLAGTDAELAEWRERLLAAWEGQGQVLVDLVPQLELVVGKQPAVAELPPAEAQHRFNRVFQRFLGAFSSAGHPLVVFLDDLQWADLASLRLIQHLLTGPEVTGPEVTGPEVPPVLWVGAYRDNEVSPSHPLMLMLGELRKTGAPVTELRLEPLSRGQLQQLVADALPGAEEDIVAPLSAEVLEKTGGNPFFLIQFMLTLHQDGLVTRTAEGRWRWDAGGVRARGYSDNVVDFMVGRLRLLPEETQHLLRLAACVGNVFPLQMLALVSGLTPDEVEYGLEPALQEGLVARGGPEEFRFLHDRIQQAAQELIPEKEREAVHLRIGRLLLERLTPEALREKLFDVVGQLNAGLELLTTPEERLRVARLNAEAGWKAKRSTAYRSAIAYFTTAFELIPGDPWTTEPAFAFKLRMDQATSEFMSGNTAATLALAGVLLSRARTPADIAAVYRLRSDLHLATGEIQASISCLLEGLERLGMPMALHPSWEEVVAANDEVWALLGERSIASLVELPLVEDPDLKAVLGILGALFTPALFTDEHLLVLTLSRLVALSLRHGNSEAAVHGYSWYGLALGPTFKKYREGYAFGELACALVERHDLSASRGMALYSMELINYWTRPISRSLELIRGAFHHALQGGDFQVACYCCNHIVTDCLALGYSLDDVYAESVARFDFAHRAGYQDVREVIRFTRAYIQQLRGHTRAFGSLSGEEFEEEAFEAGLTPERMSTLRCWYWILKMQARFMCGAYEEAREAGDKAAALAWSSLGHIQLLDFHLYRGLTLAACPPGEAPGERGRWLEEIERHQRQLAEWAGHCPENFLAPERMVSAELARVTGRSEEAARAYEDAVHAAREYGFTQNVALASELAADFWRGRRFATIADAYARSAREAYLRWGALGKVKHLEGRWPDLAPEVDSSQVEDSTGSTQLDALSVVKAQQAISGEIVQERLVNTLMRVALENAGARRGALLLARGDELRVMALCGVSPGESIVQPEEGTSQELPWTLISYVKRTREHVLIGDATRAHAFPADEYLTRGRARSVLCLPLLRQEHLYGVLYLENELVTEAFTPERLELLGHLASQAVISMENARLYAEVQHAEAALRRANDELEARVEERTRELREAQARLVDTARAVGMSEVASNVLHNVGNVLTSAVVNLEVLRQTVAGSRLGRLKQVSGLLEENRGQLGDFFTRDARGLRMPDYFAALTEELLAEQAKVRDGLTEMGWHVEHIRSIVQVQQNYAKTVLIIDECELSELVDDALRIKMPALERHGVTVTREVKDSRRVRVDKHKVLQILINLISNAKYALDGMPEGERRMLVRLHLEGDLARIQVVDSGVGIPHGIRERLFSHGFTTRRDGHGFGLHSSALAAQLLGGHLLLESEGPGKGATATLELPLQP</sequence>
<evidence type="ECO:0000259" key="3">
    <source>
        <dbReference type="PROSITE" id="PS50109"/>
    </source>
</evidence>
<dbReference type="PROSITE" id="PS00108">
    <property type="entry name" value="PROTEIN_KINASE_ST"/>
    <property type="match status" value="1"/>
</dbReference>
<organism evidence="4 5">
    <name type="scientific">Archangium violaceum Cb vi76</name>
    <dbReference type="NCBI Taxonomy" id="1406225"/>
    <lineage>
        <taxon>Bacteria</taxon>
        <taxon>Pseudomonadati</taxon>
        <taxon>Myxococcota</taxon>
        <taxon>Myxococcia</taxon>
        <taxon>Myxococcales</taxon>
        <taxon>Cystobacterineae</taxon>
        <taxon>Archangiaceae</taxon>
        <taxon>Archangium</taxon>
    </lineage>
</organism>
<evidence type="ECO:0000256" key="1">
    <source>
        <dbReference type="SAM" id="Coils"/>
    </source>
</evidence>
<dbReference type="InterPro" id="IPR041664">
    <property type="entry name" value="AAA_16"/>
</dbReference>
<dbReference type="InterPro" id="IPR036890">
    <property type="entry name" value="HATPase_C_sf"/>
</dbReference>
<dbReference type="InterPro" id="IPR008271">
    <property type="entry name" value="Ser/Thr_kinase_AS"/>
</dbReference>
<name>A0A084SQJ8_9BACT</name>
<dbReference type="InterPro" id="IPR011009">
    <property type="entry name" value="Kinase-like_dom_sf"/>
</dbReference>
<dbReference type="Pfam" id="PF13191">
    <property type="entry name" value="AAA_16"/>
    <property type="match status" value="1"/>
</dbReference>
<dbReference type="Pfam" id="PF00069">
    <property type="entry name" value="Pkinase"/>
    <property type="match status" value="1"/>
</dbReference>
<keyword evidence="4" id="KW-0808">Transferase</keyword>
<dbReference type="SUPFAM" id="SSF52540">
    <property type="entry name" value="P-loop containing nucleoside triphosphate hydrolases"/>
    <property type="match status" value="1"/>
</dbReference>
<dbReference type="SMART" id="SM00065">
    <property type="entry name" value="GAF"/>
    <property type="match status" value="1"/>
</dbReference>
<dbReference type="Pfam" id="PF01590">
    <property type="entry name" value="GAF"/>
    <property type="match status" value="1"/>
</dbReference>
<dbReference type="InterPro" id="IPR000719">
    <property type="entry name" value="Prot_kinase_dom"/>
</dbReference>
<dbReference type="PROSITE" id="PS50011">
    <property type="entry name" value="PROTEIN_KINASE_DOM"/>
    <property type="match status" value="1"/>
</dbReference>
<dbReference type="GO" id="GO:0004672">
    <property type="term" value="F:protein kinase activity"/>
    <property type="evidence" value="ECO:0007669"/>
    <property type="project" value="InterPro"/>
</dbReference>
<keyword evidence="4" id="KW-0418">Kinase</keyword>
<dbReference type="SUPFAM" id="SSF55781">
    <property type="entry name" value="GAF domain-like"/>
    <property type="match status" value="1"/>
</dbReference>
<dbReference type="InterPro" id="IPR027417">
    <property type="entry name" value="P-loop_NTPase"/>
</dbReference>
<gene>
    <name evidence="4" type="ORF">Q664_26835</name>
</gene>
<evidence type="ECO:0000259" key="2">
    <source>
        <dbReference type="PROSITE" id="PS50011"/>
    </source>
</evidence>
<dbReference type="Proteomes" id="UP000028547">
    <property type="component" value="Unassembled WGS sequence"/>
</dbReference>
<keyword evidence="1" id="KW-0175">Coiled coil</keyword>
<dbReference type="Gene3D" id="1.10.510.10">
    <property type="entry name" value="Transferase(Phosphotransferase) domain 1"/>
    <property type="match status" value="1"/>
</dbReference>
<dbReference type="PROSITE" id="PS50109">
    <property type="entry name" value="HIS_KIN"/>
    <property type="match status" value="1"/>
</dbReference>
<dbReference type="Gene3D" id="3.40.50.300">
    <property type="entry name" value="P-loop containing nucleotide triphosphate hydrolases"/>
    <property type="match status" value="1"/>
</dbReference>
<dbReference type="SMART" id="SM00387">
    <property type="entry name" value="HATPase_c"/>
    <property type="match status" value="1"/>
</dbReference>
<dbReference type="Pfam" id="PF02518">
    <property type="entry name" value="HATPase_c"/>
    <property type="match status" value="1"/>
</dbReference>
<comment type="caution">
    <text evidence="4">The sequence shown here is derived from an EMBL/GenBank/DDBJ whole genome shotgun (WGS) entry which is preliminary data.</text>
</comment>
<feature type="domain" description="Protein kinase" evidence="2">
    <location>
        <begin position="7"/>
        <end position="273"/>
    </location>
</feature>
<accession>A0A084SQJ8</accession>
<feature type="coiled-coil region" evidence="1">
    <location>
        <begin position="1461"/>
        <end position="1506"/>
    </location>
</feature>
<dbReference type="GO" id="GO:0005524">
    <property type="term" value="F:ATP binding"/>
    <property type="evidence" value="ECO:0007669"/>
    <property type="project" value="InterPro"/>
</dbReference>
<dbReference type="SUPFAM" id="SSF56112">
    <property type="entry name" value="Protein kinase-like (PK-like)"/>
    <property type="match status" value="1"/>
</dbReference>